<evidence type="ECO:0000313" key="3">
    <source>
        <dbReference type="Proteomes" id="UP001527882"/>
    </source>
</evidence>
<evidence type="ECO:0000313" key="2">
    <source>
        <dbReference type="EMBL" id="MCZ8517200.1"/>
    </source>
</evidence>
<dbReference type="InterPro" id="IPR029044">
    <property type="entry name" value="Nucleotide-diphossugar_trans"/>
</dbReference>
<dbReference type="Proteomes" id="UP001527882">
    <property type="component" value="Unassembled WGS sequence"/>
</dbReference>
<organism evidence="2 3">
    <name type="scientific">Paenibacillus gyeongsangnamensis</name>
    <dbReference type="NCBI Taxonomy" id="3388067"/>
    <lineage>
        <taxon>Bacteria</taxon>
        <taxon>Bacillati</taxon>
        <taxon>Bacillota</taxon>
        <taxon>Bacilli</taxon>
        <taxon>Bacillales</taxon>
        <taxon>Paenibacillaceae</taxon>
        <taxon>Paenibacillus</taxon>
    </lineage>
</organism>
<evidence type="ECO:0000259" key="1">
    <source>
        <dbReference type="Pfam" id="PF00535"/>
    </source>
</evidence>
<dbReference type="CDD" id="cd00761">
    <property type="entry name" value="Glyco_tranf_GTA_type"/>
    <property type="match status" value="1"/>
</dbReference>
<dbReference type="EMBL" id="JAQAGZ010000033">
    <property type="protein sequence ID" value="MCZ8517200.1"/>
    <property type="molecule type" value="Genomic_DNA"/>
</dbReference>
<accession>A0ABT4QK15</accession>
<comment type="caution">
    <text evidence="2">The sequence shown here is derived from an EMBL/GenBank/DDBJ whole genome shotgun (WGS) entry which is preliminary data.</text>
</comment>
<dbReference type="RefSeq" id="WP_269885732.1">
    <property type="nucleotide sequence ID" value="NZ_JAQAGZ010000033.1"/>
</dbReference>
<dbReference type="Gene3D" id="3.90.550.10">
    <property type="entry name" value="Spore Coat Polysaccharide Biosynthesis Protein SpsA, Chain A"/>
    <property type="match status" value="1"/>
</dbReference>
<gene>
    <name evidence="2" type="ORF">O9H85_33600</name>
</gene>
<protein>
    <submittedName>
        <fullName evidence="2">Glycosyltransferase family A protein</fullName>
    </submittedName>
</protein>
<dbReference type="SUPFAM" id="SSF53448">
    <property type="entry name" value="Nucleotide-diphospho-sugar transferases"/>
    <property type="match status" value="1"/>
</dbReference>
<feature type="domain" description="Glycosyltransferase 2-like" evidence="1">
    <location>
        <begin position="11"/>
        <end position="120"/>
    </location>
</feature>
<keyword evidence="3" id="KW-1185">Reference proteome</keyword>
<dbReference type="InterPro" id="IPR001173">
    <property type="entry name" value="Glyco_trans_2-like"/>
</dbReference>
<proteinExistence type="predicted"/>
<sequence>MRGSDSFAKKELIIIINNNDIPVRPYRAMVKKYRNIRVYRKKEITTLGKCLNFGIRESKYSHIAKFDDDDYYAPRYLSDAMNLFRSKKVDVVGKRAHFLWLDGKKVLILRNPNRQYQRVRILPGATLVFKKSVFRKVRFSNVDVGEDDKFCQKCRAKGYTVYSRGKYNFAALRRKHSRDHTWIISEKKLLSGNVKVIRNVKNYKKFVTRNK</sequence>
<name>A0ABT4QK15_9BACL</name>
<dbReference type="Pfam" id="PF00535">
    <property type="entry name" value="Glycos_transf_2"/>
    <property type="match status" value="1"/>
</dbReference>
<reference evidence="2 3" key="1">
    <citation type="submission" date="2022-12" db="EMBL/GenBank/DDBJ databases">
        <title>Draft genome sequence of Paenibacillus sp. dW9.</title>
        <authorList>
            <person name="Choi E.-W."/>
            <person name="Kim D.-U."/>
        </authorList>
    </citation>
    <scope>NUCLEOTIDE SEQUENCE [LARGE SCALE GENOMIC DNA]</scope>
    <source>
        <strain evidence="3">dW9</strain>
    </source>
</reference>